<dbReference type="InterPro" id="IPR050388">
    <property type="entry name" value="ABC_Ni/Peptide_Import"/>
</dbReference>
<comment type="similarity">
    <text evidence="2">Belongs to the ABC transporter superfamily.</text>
</comment>
<keyword evidence="3" id="KW-0813">Transport</keyword>
<dbReference type="InterPro" id="IPR027417">
    <property type="entry name" value="P-loop_NTPase"/>
</dbReference>
<comment type="caution">
    <text evidence="9">The sequence shown here is derived from an EMBL/GenBank/DDBJ whole genome shotgun (WGS) entry which is preliminary data.</text>
</comment>
<keyword evidence="7" id="KW-0472">Membrane</keyword>
<evidence type="ECO:0000256" key="4">
    <source>
        <dbReference type="ARBA" id="ARBA00022475"/>
    </source>
</evidence>
<dbReference type="InterPro" id="IPR003593">
    <property type="entry name" value="AAA+_ATPase"/>
</dbReference>
<keyword evidence="5" id="KW-0547">Nucleotide-binding</keyword>
<name>A0ABW9A6J6_9BURK</name>
<dbReference type="PANTHER" id="PTHR43297">
    <property type="entry name" value="OLIGOPEPTIDE TRANSPORT ATP-BINDING PROTEIN APPD"/>
    <property type="match status" value="1"/>
</dbReference>
<feature type="domain" description="ABC transporter" evidence="8">
    <location>
        <begin position="16"/>
        <end position="268"/>
    </location>
</feature>
<keyword evidence="4" id="KW-1003">Cell membrane</keyword>
<dbReference type="InterPro" id="IPR003439">
    <property type="entry name" value="ABC_transporter-like_ATP-bd"/>
</dbReference>
<dbReference type="PANTHER" id="PTHR43297:SF7">
    <property type="entry name" value="D,D-DIPEPTIDE TRANSPORT ATP-BINDING PROTEIN DDPD-RELATED"/>
    <property type="match status" value="1"/>
</dbReference>
<organism evidence="9 10">
    <name type="scientific">Herbaspirillum lusitanum</name>
    <dbReference type="NCBI Taxonomy" id="213312"/>
    <lineage>
        <taxon>Bacteria</taxon>
        <taxon>Pseudomonadati</taxon>
        <taxon>Pseudomonadota</taxon>
        <taxon>Betaproteobacteria</taxon>
        <taxon>Burkholderiales</taxon>
        <taxon>Oxalobacteraceae</taxon>
        <taxon>Herbaspirillum</taxon>
    </lineage>
</organism>
<dbReference type="SMART" id="SM00382">
    <property type="entry name" value="AAA"/>
    <property type="match status" value="2"/>
</dbReference>
<evidence type="ECO:0000256" key="2">
    <source>
        <dbReference type="ARBA" id="ARBA00005417"/>
    </source>
</evidence>
<gene>
    <name evidence="9" type="ORF">PQR62_06960</name>
</gene>
<reference evidence="9 10" key="1">
    <citation type="journal article" date="2024" name="Chem. Sci.">
        <title>Discovery of megapolipeptins by genome mining of a Burkholderiales bacteria collection.</title>
        <authorList>
            <person name="Paulo B.S."/>
            <person name="Recchia M.J.J."/>
            <person name="Lee S."/>
            <person name="Fergusson C.H."/>
            <person name="Romanowski S.B."/>
            <person name="Hernandez A."/>
            <person name="Krull N."/>
            <person name="Liu D.Y."/>
            <person name="Cavanagh H."/>
            <person name="Bos A."/>
            <person name="Gray C.A."/>
            <person name="Murphy B.T."/>
            <person name="Linington R.G."/>
            <person name="Eustaquio A.S."/>
        </authorList>
    </citation>
    <scope>NUCLEOTIDE SEQUENCE [LARGE SCALE GENOMIC DNA]</scope>
    <source>
        <strain evidence="9 10">RL21-008-BIB-A</strain>
    </source>
</reference>
<evidence type="ECO:0000256" key="1">
    <source>
        <dbReference type="ARBA" id="ARBA00004417"/>
    </source>
</evidence>
<dbReference type="InterPro" id="IPR017871">
    <property type="entry name" value="ABC_transporter-like_CS"/>
</dbReference>
<evidence type="ECO:0000256" key="6">
    <source>
        <dbReference type="ARBA" id="ARBA00022840"/>
    </source>
</evidence>
<accession>A0ABW9A6J6</accession>
<dbReference type="PROSITE" id="PS50893">
    <property type="entry name" value="ABC_TRANSPORTER_2"/>
    <property type="match status" value="2"/>
</dbReference>
<evidence type="ECO:0000256" key="7">
    <source>
        <dbReference type="ARBA" id="ARBA00023136"/>
    </source>
</evidence>
<evidence type="ECO:0000313" key="9">
    <source>
        <dbReference type="EMBL" id="MFL9923995.1"/>
    </source>
</evidence>
<evidence type="ECO:0000259" key="8">
    <source>
        <dbReference type="PROSITE" id="PS50893"/>
    </source>
</evidence>
<evidence type="ECO:0000313" key="10">
    <source>
        <dbReference type="Proteomes" id="UP001629246"/>
    </source>
</evidence>
<dbReference type="PROSITE" id="PS00211">
    <property type="entry name" value="ABC_TRANSPORTER_1"/>
    <property type="match status" value="1"/>
</dbReference>
<dbReference type="Proteomes" id="UP001629246">
    <property type="component" value="Unassembled WGS sequence"/>
</dbReference>
<dbReference type="Pfam" id="PF00005">
    <property type="entry name" value="ABC_tran"/>
    <property type="match status" value="2"/>
</dbReference>
<proteinExistence type="inferred from homology"/>
<dbReference type="GO" id="GO:0005524">
    <property type="term" value="F:ATP binding"/>
    <property type="evidence" value="ECO:0007669"/>
    <property type="project" value="UniProtKB-KW"/>
</dbReference>
<dbReference type="Gene3D" id="3.40.50.300">
    <property type="entry name" value="P-loop containing nucleotide triphosphate hydrolases"/>
    <property type="match status" value="2"/>
</dbReference>
<dbReference type="RefSeq" id="WP_408156184.1">
    <property type="nucleotide sequence ID" value="NZ_JAQQFM010000003.1"/>
</dbReference>
<feature type="domain" description="ABC transporter" evidence="8">
    <location>
        <begin position="298"/>
        <end position="496"/>
    </location>
</feature>
<evidence type="ECO:0000256" key="3">
    <source>
        <dbReference type="ARBA" id="ARBA00022448"/>
    </source>
</evidence>
<protein>
    <submittedName>
        <fullName evidence="9">ATP-binding cassette domain-containing protein</fullName>
    </submittedName>
</protein>
<sequence length="497" mass="54026">MNASSQHRTGTTAMALEIEALSVFSRSQTLVQDISLQIAAGSALTLLGESGSGKSLLAQAVMGNLSPGLQCSGALQIGAHRSQAAAQSSRHALWGREIGLLPQEPWLALDPTMRVGQQIAETYQLVGQPAADSQNETLRATRVRARELTARALRSLGLQAASHKYPHMISGGMAQRIAFLATHAAGAPLMIIDEPTKGLDHERRAEVLQLLRTALVDRIGLLTITHDVWLARALGGQVAVMLDGRIVEQGPAEQILSRPQHAYTRRLLAADPANWTQRIVPTLEADEDRAQDDDAVIVRMQDVAKGFGAQPLLSDINLAIRRGEFVSITGPSGSGKTTLGNIVLGLAQPDRGRVQRRTGLARFAMQKIYQDPTAAFAPGITLRCALQDLLKLHRLGRQELQTMLERLRLRPGLLDRLPSQVSGGELQRFALARVLMLKPALIFADEPTSRLDPITQQETLQLLKEHAQANECAVLLVTHDRRIAGHLADRELALHLN</sequence>
<keyword evidence="6 9" id="KW-0067">ATP-binding</keyword>
<dbReference type="EMBL" id="JAQQFM010000003">
    <property type="protein sequence ID" value="MFL9923995.1"/>
    <property type="molecule type" value="Genomic_DNA"/>
</dbReference>
<evidence type="ECO:0000256" key="5">
    <source>
        <dbReference type="ARBA" id="ARBA00022741"/>
    </source>
</evidence>
<keyword evidence="10" id="KW-1185">Reference proteome</keyword>
<comment type="subcellular location">
    <subcellularLocation>
        <location evidence="1">Cell inner membrane</location>
        <topology evidence="1">Peripheral membrane protein</topology>
    </subcellularLocation>
</comment>
<dbReference type="SUPFAM" id="SSF52540">
    <property type="entry name" value="P-loop containing nucleoside triphosphate hydrolases"/>
    <property type="match status" value="2"/>
</dbReference>